<gene>
    <name evidence="1" type="ORF">ERS007739_01889</name>
</gene>
<dbReference type="AlphaFoldDB" id="A0A655FD20"/>
<accession>A0A655FD20</accession>
<dbReference type="EMBL" id="CSBK01000793">
    <property type="protein sequence ID" value="COX92133.1"/>
    <property type="molecule type" value="Genomic_DNA"/>
</dbReference>
<organism evidence="1 2">
    <name type="scientific">Mycobacterium tuberculosis</name>
    <dbReference type="NCBI Taxonomy" id="1773"/>
    <lineage>
        <taxon>Bacteria</taxon>
        <taxon>Bacillati</taxon>
        <taxon>Actinomycetota</taxon>
        <taxon>Actinomycetes</taxon>
        <taxon>Mycobacteriales</taxon>
        <taxon>Mycobacteriaceae</taxon>
        <taxon>Mycobacterium</taxon>
        <taxon>Mycobacterium tuberculosis complex</taxon>
    </lineage>
</organism>
<name>A0A655FD20_MYCTX</name>
<proteinExistence type="predicted"/>
<sequence length="56" mass="6019">MQSVGTDNEVELAGRRALKGHPHRVAVVLQCGNAVVEQVFNAGLSCPVEQFDKIVT</sequence>
<dbReference type="Proteomes" id="UP000039021">
    <property type="component" value="Unassembled WGS sequence"/>
</dbReference>
<evidence type="ECO:0000313" key="1">
    <source>
        <dbReference type="EMBL" id="COX92133.1"/>
    </source>
</evidence>
<comment type="caution">
    <text evidence="1">The sequence shown here is derived from an EMBL/GenBank/DDBJ whole genome shotgun (WGS) entry which is preliminary data.</text>
</comment>
<protein>
    <submittedName>
        <fullName evidence="1">Uncharacterized protein</fullName>
    </submittedName>
</protein>
<evidence type="ECO:0000313" key="2">
    <source>
        <dbReference type="Proteomes" id="UP000039021"/>
    </source>
</evidence>
<reference evidence="2" key="1">
    <citation type="submission" date="2015-03" db="EMBL/GenBank/DDBJ databases">
        <authorList>
            <consortium name="Pathogen Informatics"/>
        </authorList>
    </citation>
    <scope>NUCLEOTIDE SEQUENCE [LARGE SCALE GENOMIC DNA]</scope>
    <source>
        <strain evidence="2">N09902308</strain>
    </source>
</reference>